<keyword evidence="3" id="KW-0808">Transferase</keyword>
<keyword evidence="4" id="KW-1185">Reference proteome</keyword>
<gene>
    <name evidence="3" type="ORF">R3L15_01565</name>
    <name evidence="2" type="ORF">R3L16_05830</name>
</gene>
<evidence type="ECO:0000259" key="1">
    <source>
        <dbReference type="Pfam" id="PF00534"/>
    </source>
</evidence>
<protein>
    <submittedName>
        <fullName evidence="3">Glycosyltransferase</fullName>
        <ecNumber evidence="3">2.4.-.-</ecNumber>
    </submittedName>
</protein>
<dbReference type="EC" id="2.4.-.-" evidence="3"/>
<sequence>MDTYKLVSHLSKYFKITYICFDSGLPKLEVLGVNIQYVSSMGGVFKRAVRFFKTSFYHLKKTHDVVFLDYFHGCSLLNFFSKSDIILDYRTGSVHANSLKRKIDDVMRAVEAKFFSRVTVISDGLRKKLCISPDKSYILPLGADVMSKKPKVFDVPRLFYIGTLNNREMYKTISGVSLFLKSNPSFKSSLTYDIVGTGYKGEEVKLQEMVKELQLENNITIHGRKSHHEIQPLLDYCNIGVSFIPITSYFDHQPPTKTFEYVLAGMVCLATATIENTKYINDNNGVLHKDTPEAFANALQKVVLNFDGYNSNAIQNTLKTHTWKNIASQFKAYLDNE</sequence>
<feature type="domain" description="Glycosyl transferase family 1" evidence="1">
    <location>
        <begin position="175"/>
        <end position="306"/>
    </location>
</feature>
<dbReference type="SUPFAM" id="SSF53756">
    <property type="entry name" value="UDP-Glycosyltransferase/glycogen phosphorylase"/>
    <property type="match status" value="1"/>
</dbReference>
<evidence type="ECO:0000313" key="2">
    <source>
        <dbReference type="EMBL" id="WXA04009.1"/>
    </source>
</evidence>
<evidence type="ECO:0000313" key="4">
    <source>
        <dbReference type="Proteomes" id="UP001368318"/>
    </source>
</evidence>
<name>A0AAU6P7P7_9FLAO</name>
<dbReference type="Gene3D" id="3.40.50.2000">
    <property type="entry name" value="Glycogen Phosphorylase B"/>
    <property type="match status" value="2"/>
</dbReference>
<dbReference type="AlphaFoldDB" id="A0AAU6P7P7"/>
<dbReference type="RefSeq" id="WP_338732842.1">
    <property type="nucleotide sequence ID" value="NZ_CP136924.1"/>
</dbReference>
<dbReference type="PANTHER" id="PTHR12526">
    <property type="entry name" value="GLYCOSYLTRANSFERASE"/>
    <property type="match status" value="1"/>
</dbReference>
<dbReference type="KEGG" id="mcaa:R3L15_01565"/>
<evidence type="ECO:0000313" key="3">
    <source>
        <dbReference type="EMBL" id="WXA13572.1"/>
    </source>
</evidence>
<proteinExistence type="predicted"/>
<organism evidence="3">
    <name type="scientific">Mangrovimonas cancribranchiae</name>
    <dbReference type="NCBI Taxonomy" id="3080055"/>
    <lineage>
        <taxon>Bacteria</taxon>
        <taxon>Pseudomonadati</taxon>
        <taxon>Bacteroidota</taxon>
        <taxon>Flavobacteriia</taxon>
        <taxon>Flavobacteriales</taxon>
        <taxon>Flavobacteriaceae</taxon>
        <taxon>Mangrovimonas</taxon>
    </lineage>
</organism>
<accession>A0AAU6P7P7</accession>
<reference evidence="3 4" key="1">
    <citation type="submission" date="2023-10" db="EMBL/GenBank/DDBJ databases">
        <title>Culture-based analysis of two novel bacteria associated with mangrove crab gills.</title>
        <authorList>
            <person name="Yang X."/>
            <person name="Garuglieri E."/>
            <person name="Van Goethem M.W."/>
            <person name="Fusi M."/>
            <person name="Marasco R."/>
            <person name="Daffonchio D.G."/>
        </authorList>
    </citation>
    <scope>NUCLEOTIDE SEQUENCE</scope>
    <source>
        <strain evidence="3">UG2-1</strain>
        <strain evidence="2">UG2-2</strain>
        <strain evidence="4">UG2_2</strain>
    </source>
</reference>
<dbReference type="EMBL" id="CP136925">
    <property type="protein sequence ID" value="WXA13572.1"/>
    <property type="molecule type" value="Genomic_DNA"/>
</dbReference>
<keyword evidence="3" id="KW-0328">Glycosyltransferase</keyword>
<dbReference type="InterPro" id="IPR001296">
    <property type="entry name" value="Glyco_trans_1"/>
</dbReference>
<dbReference type="Pfam" id="PF00534">
    <property type="entry name" value="Glycos_transf_1"/>
    <property type="match status" value="1"/>
</dbReference>
<dbReference type="EMBL" id="CP136924">
    <property type="protein sequence ID" value="WXA04009.1"/>
    <property type="molecule type" value="Genomic_DNA"/>
</dbReference>
<dbReference type="Proteomes" id="UP001368318">
    <property type="component" value="Chromosome"/>
</dbReference>
<dbReference type="GO" id="GO:0016757">
    <property type="term" value="F:glycosyltransferase activity"/>
    <property type="evidence" value="ECO:0007669"/>
    <property type="project" value="UniProtKB-KW"/>
</dbReference>